<feature type="region of interest" description="Disordered" evidence="1">
    <location>
        <begin position="696"/>
        <end position="827"/>
    </location>
</feature>
<gene>
    <name evidence="3" type="ORF">PILCRDRAFT_14416</name>
</gene>
<dbReference type="InterPro" id="IPR008266">
    <property type="entry name" value="Tyr_kinase_AS"/>
</dbReference>
<organism evidence="3 4">
    <name type="scientific">Piloderma croceum (strain F 1598)</name>
    <dbReference type="NCBI Taxonomy" id="765440"/>
    <lineage>
        <taxon>Eukaryota</taxon>
        <taxon>Fungi</taxon>
        <taxon>Dikarya</taxon>
        <taxon>Basidiomycota</taxon>
        <taxon>Agaricomycotina</taxon>
        <taxon>Agaricomycetes</taxon>
        <taxon>Agaricomycetidae</taxon>
        <taxon>Atheliales</taxon>
        <taxon>Atheliaceae</taxon>
        <taxon>Piloderma</taxon>
    </lineage>
</organism>
<keyword evidence="4" id="KW-1185">Reference proteome</keyword>
<dbReference type="PROSITE" id="PS00109">
    <property type="entry name" value="PROTEIN_KINASE_TYR"/>
    <property type="match status" value="1"/>
</dbReference>
<dbReference type="EMBL" id="KN833061">
    <property type="protein sequence ID" value="KIM74388.1"/>
    <property type="molecule type" value="Genomic_DNA"/>
</dbReference>
<dbReference type="OrthoDB" id="2749836at2759"/>
<dbReference type="HOGENOM" id="CLU_342587_0_0_1"/>
<reference evidence="4" key="2">
    <citation type="submission" date="2015-01" db="EMBL/GenBank/DDBJ databases">
        <title>Evolutionary Origins and Diversification of the Mycorrhizal Mutualists.</title>
        <authorList>
            <consortium name="DOE Joint Genome Institute"/>
            <consortium name="Mycorrhizal Genomics Consortium"/>
            <person name="Kohler A."/>
            <person name="Kuo A."/>
            <person name="Nagy L.G."/>
            <person name="Floudas D."/>
            <person name="Copeland A."/>
            <person name="Barry K.W."/>
            <person name="Cichocki N."/>
            <person name="Veneault-Fourrey C."/>
            <person name="LaButti K."/>
            <person name="Lindquist E.A."/>
            <person name="Lipzen A."/>
            <person name="Lundell T."/>
            <person name="Morin E."/>
            <person name="Murat C."/>
            <person name="Riley R."/>
            <person name="Ohm R."/>
            <person name="Sun H."/>
            <person name="Tunlid A."/>
            <person name="Henrissat B."/>
            <person name="Grigoriev I.V."/>
            <person name="Hibbett D.S."/>
            <person name="Martin F."/>
        </authorList>
    </citation>
    <scope>NUCLEOTIDE SEQUENCE [LARGE SCALE GENOMIC DNA]</scope>
    <source>
        <strain evidence="4">F 1598</strain>
    </source>
</reference>
<evidence type="ECO:0000259" key="2">
    <source>
        <dbReference type="Pfam" id="PF17667"/>
    </source>
</evidence>
<evidence type="ECO:0000313" key="4">
    <source>
        <dbReference type="Proteomes" id="UP000054166"/>
    </source>
</evidence>
<dbReference type="InterPro" id="IPR040976">
    <property type="entry name" value="Pkinase_fungal"/>
</dbReference>
<dbReference type="PANTHER" id="PTHR38248">
    <property type="entry name" value="FUNK1 6"/>
    <property type="match status" value="1"/>
</dbReference>
<dbReference type="AlphaFoldDB" id="A0A0C3AKG2"/>
<feature type="domain" description="Fungal-type protein kinase" evidence="2">
    <location>
        <begin position="176"/>
        <end position="575"/>
    </location>
</feature>
<sequence>MPPSKSFPNSSEFSQPAYYTSSEIARRPLDTKWLEGSENTVKATVMELKRLLNMELHDSIKFSQSLTEAVFPDYNLPIRIDDDLLNGPRATHRQTQTRRSPKSVLSRPPEDWSEANMCQWLNDIGDTLRQAKLDANYTNNNGQVATPSKRIWSSAYSSIFMKHSNKHNPVPLRKPDIILIDDDFDGDISWPQVHALAEVTRTELIKSRTIKDTVYQKSYVMFRSQDNHSFVPSLYFTGEGFFTFNICNRSGIVYTTTLEIADHPLILLRILTGLMFGRPSVVGYNETVQCDSLGRAVLIRVGRLDYRVKAELFKSTALRGRATRCWSVESVDERKEGFILKDCWADVRREQSEIVILKLIRELGLCKSHYVPRLVHGENVPILLNVMMGLYGDDCTARRRGEDSSVEGRVHRRLLMKPLGRHLTNFRCLNELVGAVIDAVKAHRALYSNGILHRDISVNNIMIIPCGNSGTRPDENVHWDHGLLIDYDYSFLYAQTVKEIALRLAKEGRDDLAALVEIITEKDPQGMDIDNEVLLHCTGTLPFMSIQLLTAGPAKIEHSKKHDLESFFWVLLYICTMFEGPSQRRINGQRNDPQHPFGHWLGKMDHLEEVGKNVTAYGIGSFRNTALVHHGGPKDLLERFVDPHFKPLIPMLEALCDKVFLIVKHNNDDETPMRMPTVADGDYDGVLDILKNTLKELPTHGPLPPPPSGEVNRDTAIMLPPPGLLKIGQRKSEPMTWGSDSGYGGGETSHSGSLRGRRAVASTGDVGFVDGKKRRNNSSPNKTTAARCSTSSPTKHASCSSTKRSNNQHIIEGTSSSSSKRHKAGQV</sequence>
<feature type="compositionally biased region" description="Polar residues" evidence="1">
    <location>
        <begin position="777"/>
        <end position="818"/>
    </location>
</feature>
<reference evidence="3 4" key="1">
    <citation type="submission" date="2014-04" db="EMBL/GenBank/DDBJ databases">
        <authorList>
            <consortium name="DOE Joint Genome Institute"/>
            <person name="Kuo A."/>
            <person name="Tarkka M."/>
            <person name="Buscot F."/>
            <person name="Kohler A."/>
            <person name="Nagy L.G."/>
            <person name="Floudas D."/>
            <person name="Copeland A."/>
            <person name="Barry K.W."/>
            <person name="Cichocki N."/>
            <person name="Veneault-Fourrey C."/>
            <person name="LaButti K."/>
            <person name="Lindquist E.A."/>
            <person name="Lipzen A."/>
            <person name="Lundell T."/>
            <person name="Morin E."/>
            <person name="Murat C."/>
            <person name="Sun H."/>
            <person name="Tunlid A."/>
            <person name="Henrissat B."/>
            <person name="Grigoriev I.V."/>
            <person name="Hibbett D.S."/>
            <person name="Martin F."/>
            <person name="Nordberg H.P."/>
            <person name="Cantor M.N."/>
            <person name="Hua S.X."/>
        </authorList>
    </citation>
    <scope>NUCLEOTIDE SEQUENCE [LARGE SCALE GENOMIC DNA]</scope>
    <source>
        <strain evidence="3 4">F 1598</strain>
    </source>
</reference>
<proteinExistence type="predicted"/>
<dbReference type="PANTHER" id="PTHR38248:SF2">
    <property type="entry name" value="FUNK1 11"/>
    <property type="match status" value="1"/>
</dbReference>
<name>A0A0C3AKG2_PILCF</name>
<feature type="region of interest" description="Disordered" evidence="1">
    <location>
        <begin position="83"/>
        <end position="110"/>
    </location>
</feature>
<dbReference type="SUPFAM" id="SSF56112">
    <property type="entry name" value="Protein kinase-like (PK-like)"/>
    <property type="match status" value="1"/>
</dbReference>
<dbReference type="Gene3D" id="1.10.510.10">
    <property type="entry name" value="Transferase(Phosphotransferase) domain 1"/>
    <property type="match status" value="1"/>
</dbReference>
<dbReference type="GO" id="GO:0004672">
    <property type="term" value="F:protein kinase activity"/>
    <property type="evidence" value="ECO:0007669"/>
    <property type="project" value="InterPro"/>
</dbReference>
<dbReference type="Proteomes" id="UP000054166">
    <property type="component" value="Unassembled WGS sequence"/>
</dbReference>
<evidence type="ECO:0000256" key="1">
    <source>
        <dbReference type="SAM" id="MobiDB-lite"/>
    </source>
</evidence>
<accession>A0A0C3AKG2</accession>
<dbReference type="Pfam" id="PF17667">
    <property type="entry name" value="Pkinase_fungal"/>
    <property type="match status" value="1"/>
</dbReference>
<feature type="compositionally biased region" description="Basic residues" evidence="1">
    <location>
        <begin position="90"/>
        <end position="101"/>
    </location>
</feature>
<protein>
    <recommendedName>
        <fullName evidence="2">Fungal-type protein kinase domain-containing protein</fullName>
    </recommendedName>
</protein>
<dbReference type="InParanoid" id="A0A0C3AKG2"/>
<dbReference type="InterPro" id="IPR011009">
    <property type="entry name" value="Kinase-like_dom_sf"/>
</dbReference>
<evidence type="ECO:0000313" key="3">
    <source>
        <dbReference type="EMBL" id="KIM74388.1"/>
    </source>
</evidence>